<dbReference type="Gene3D" id="2.40.50.320">
    <property type="entry name" value="Copper binding periplasmic protein CusF"/>
    <property type="match status" value="1"/>
</dbReference>
<dbReference type="EMBL" id="SFAP01000135">
    <property type="protein sequence ID" value="TRV24045.1"/>
    <property type="molecule type" value="Genomic_DNA"/>
</dbReference>
<comment type="caution">
    <text evidence="1">The sequence shown here is derived from an EMBL/GenBank/DDBJ whole genome shotgun (WGS) entry which is preliminary data.</text>
</comment>
<reference evidence="1 2" key="1">
    <citation type="submission" date="2019-01" db="EMBL/GenBank/DDBJ databases">
        <title>Coherence of Microcystis species and biogeography revealed through population genomics.</title>
        <authorList>
            <person name="Perez-Carrascal O.M."/>
            <person name="Terrat Y."/>
            <person name="Giani A."/>
            <person name="Fortin N."/>
            <person name="Tromas N."/>
            <person name="Shapiro B.J."/>
        </authorList>
    </citation>
    <scope>NUCLEOTIDE SEQUENCE [LARGE SCALE GENOMIC DNA]</scope>
    <source>
        <strain evidence="1">Mw_MB_S_20031200_S109D</strain>
    </source>
</reference>
<protein>
    <submittedName>
        <fullName evidence="1">Copper-binding protein</fullName>
    </submittedName>
</protein>
<sequence length="77" mass="8865">MSFDNMADGEVRKVDRENKKMTIKHGELKNLDMPRMTMVFPIRNATLLETFKASDKVKFVANKLDGVFFVTDIQLAK</sequence>
<dbReference type="AlphaFoldDB" id="A0A552LUZ9"/>
<accession>A0A552LUZ9</accession>
<organism evidence="1 2">
    <name type="scientific">Microcystis wesenbergii Mw_MB_S_20031200_S109D</name>
    <dbReference type="NCBI Taxonomy" id="2486241"/>
    <lineage>
        <taxon>Bacteria</taxon>
        <taxon>Bacillati</taxon>
        <taxon>Cyanobacteriota</taxon>
        <taxon>Cyanophyceae</taxon>
        <taxon>Oscillatoriophycideae</taxon>
        <taxon>Chroococcales</taxon>
        <taxon>Microcystaceae</taxon>
        <taxon>Microcystis</taxon>
    </lineage>
</organism>
<evidence type="ECO:0000313" key="1">
    <source>
        <dbReference type="EMBL" id="TRV24045.1"/>
    </source>
</evidence>
<dbReference type="Pfam" id="PF11604">
    <property type="entry name" value="CusF_Ec"/>
    <property type="match status" value="1"/>
</dbReference>
<name>A0A552LUZ9_9CHRO</name>
<proteinExistence type="predicted"/>
<dbReference type="Proteomes" id="UP000318616">
    <property type="component" value="Unassembled WGS sequence"/>
</dbReference>
<dbReference type="InterPro" id="IPR042230">
    <property type="entry name" value="CusF_sf"/>
</dbReference>
<gene>
    <name evidence="1" type="ORF">EWV88_10180</name>
</gene>
<evidence type="ECO:0000313" key="2">
    <source>
        <dbReference type="Proteomes" id="UP000318616"/>
    </source>
</evidence>
<dbReference type="InterPro" id="IPR021647">
    <property type="entry name" value="CusF_Ec"/>
</dbReference>